<sequence>MKKNMRAGTRGVLMLTLFLFPFFLAAHCRPHKQQQEQMQIHGGTARGGGGAHSRTNTNTTGDESKLVLKFCTVRVCPGYMWCYCCMTEKPEPRCYHTMEMCQAACPVCNPKCPPIQLPIAA</sequence>
<proteinExistence type="predicted"/>
<keyword evidence="2" id="KW-0732">Signal</keyword>
<feature type="chain" id="PRO_5042901085" description="Bowman-Birk serine protease inhibitors family domain-containing protein" evidence="2">
    <location>
        <begin position="29"/>
        <end position="121"/>
    </location>
</feature>
<reference evidence="3 4" key="1">
    <citation type="submission" date="2024-02" db="EMBL/GenBank/DDBJ databases">
        <title>High-quality chromosome-scale genome assembly of Pensacola bahiagrass (Paspalum notatum Flugge var. saurae).</title>
        <authorList>
            <person name="Vega J.M."/>
            <person name="Podio M."/>
            <person name="Orjuela J."/>
            <person name="Siena L.A."/>
            <person name="Pessino S.C."/>
            <person name="Combes M.C."/>
            <person name="Mariac C."/>
            <person name="Albertini E."/>
            <person name="Pupilli F."/>
            <person name="Ortiz J.P.A."/>
            <person name="Leblanc O."/>
        </authorList>
    </citation>
    <scope>NUCLEOTIDE SEQUENCE [LARGE SCALE GENOMIC DNA]</scope>
    <source>
        <strain evidence="3">R1</strain>
        <tissue evidence="3">Leaf</tissue>
    </source>
</reference>
<organism evidence="3 4">
    <name type="scientific">Paspalum notatum var. saurae</name>
    <dbReference type="NCBI Taxonomy" id="547442"/>
    <lineage>
        <taxon>Eukaryota</taxon>
        <taxon>Viridiplantae</taxon>
        <taxon>Streptophyta</taxon>
        <taxon>Embryophyta</taxon>
        <taxon>Tracheophyta</taxon>
        <taxon>Spermatophyta</taxon>
        <taxon>Magnoliopsida</taxon>
        <taxon>Liliopsida</taxon>
        <taxon>Poales</taxon>
        <taxon>Poaceae</taxon>
        <taxon>PACMAD clade</taxon>
        <taxon>Panicoideae</taxon>
        <taxon>Andropogonodae</taxon>
        <taxon>Paspaleae</taxon>
        <taxon>Paspalinae</taxon>
        <taxon>Paspalum</taxon>
    </lineage>
</organism>
<evidence type="ECO:0000313" key="4">
    <source>
        <dbReference type="Proteomes" id="UP001341281"/>
    </source>
</evidence>
<evidence type="ECO:0000256" key="2">
    <source>
        <dbReference type="SAM" id="SignalP"/>
    </source>
</evidence>
<protein>
    <recommendedName>
        <fullName evidence="5">Bowman-Birk serine protease inhibitors family domain-containing protein</fullName>
    </recommendedName>
</protein>
<evidence type="ECO:0008006" key="5">
    <source>
        <dbReference type="Google" id="ProtNLM"/>
    </source>
</evidence>
<accession>A0AAQ3TQI6</accession>
<evidence type="ECO:0000313" key="3">
    <source>
        <dbReference type="EMBL" id="WVZ77820.1"/>
    </source>
</evidence>
<dbReference type="Proteomes" id="UP001341281">
    <property type="component" value="Chromosome 05"/>
</dbReference>
<feature type="signal peptide" evidence="2">
    <location>
        <begin position="1"/>
        <end position="28"/>
    </location>
</feature>
<keyword evidence="4" id="KW-1185">Reference proteome</keyword>
<dbReference type="AlphaFoldDB" id="A0AAQ3TQI6"/>
<feature type="region of interest" description="Disordered" evidence="1">
    <location>
        <begin position="37"/>
        <end position="60"/>
    </location>
</feature>
<dbReference type="EMBL" id="CP144749">
    <property type="protein sequence ID" value="WVZ77820.1"/>
    <property type="molecule type" value="Genomic_DNA"/>
</dbReference>
<name>A0AAQ3TQI6_PASNO</name>
<evidence type="ECO:0000256" key="1">
    <source>
        <dbReference type="SAM" id="MobiDB-lite"/>
    </source>
</evidence>
<gene>
    <name evidence="3" type="ORF">U9M48_025641</name>
</gene>